<proteinExistence type="inferred from homology"/>
<feature type="repeat" description="WD" evidence="13">
    <location>
        <begin position="484"/>
        <end position="517"/>
    </location>
</feature>
<comment type="caution">
    <text evidence="16">The sequence shown here is derived from an EMBL/GenBank/DDBJ whole genome shotgun (WGS) entry which is preliminary data.</text>
</comment>
<evidence type="ECO:0000256" key="11">
    <source>
        <dbReference type="ARBA" id="ARBA00060934"/>
    </source>
</evidence>
<dbReference type="PANTHER" id="PTHR14885:SF3">
    <property type="entry name" value="CILIA- AND FLAGELLA-ASSOCIATED PROTEIN 44"/>
    <property type="match status" value="1"/>
</dbReference>
<comment type="subcellular location">
    <subcellularLocation>
        <location evidence="1">Cytoplasm</location>
        <location evidence="1">Cytoskeleton</location>
        <location evidence="1">Flagellum axoneme</location>
    </subcellularLocation>
</comment>
<dbReference type="EMBL" id="CAAE01014621">
    <property type="protein sequence ID" value="CAG00965.1"/>
    <property type="molecule type" value="Genomic_DNA"/>
</dbReference>
<dbReference type="AlphaFoldDB" id="Q4SEG7"/>
<sequence>MPLTEEAEEAEEQPKKQLPADFYYNYEELHSRPFVTPDSEISENLLSLCHSFGYDSGRRANLQPLDENTLIFIAGNVLVLLDAVTKKQRYLRSCGGEGIGAIAVSPSKDYFAVAEVGKQPNILLYEYPSLRLYRILRDGTERAYSCLDFNNDGSLLASVGNAPDFTLTLWIWKNEQILLRCKAISQDVFRVSFSTYREDSVTSAGYQHIKFWKIADTFTGLKLKGSVGHFGKFTATDIEGFVELPDGKVVSGSIWGNLLLWDGCIVKVEICRKKGRNCHAGVVQPFAFEDGQLLTMGCDGVIRIWDFESTSFADVTSDSGRFEMEPINELLLGHNVSLTSVVKSPQPNSFVWFAQDSKGAIWKLDLSFTYTTPDPECLFSFHAGPIMGLDVSWRSHLMVTTALDHSVRIFDLLAQAEVTSSRFNQGGTAVLWAPSSVDTNGGLLVTGFEDGVVRLLELYDPQKLYTDTGFSRTEPATLHLKQAFKPHSAPVTAVAYEPRGEILATGSSDKTVFFFSVGERYHPLGFIQVPGPVQGLEWSSFPRENKLLILCQSGHVVEAHRPNPKVLSASKSFHLPELPRRSFRFRSIKSRIKREIEMARRQTAKEKKRKRDEEKEESGEQDEEPEEENQKELPPIYIPKPPSPLCCGFYSQPGQFWLLHGGFDSGFLYHCKFSKHRDEDPDEQQDEPFDFLPVDNGDNDPICSISFSTNRQLMLCGMHSGSIRVYPLQQGDHSLESMSAYWTLSVHDNQSGHVKHIRSSYDDQFVLTAGDDGNIFSFSILPPEGQQRRLRIETAKQKMERDSLHQKAKVKVSRKRKQITELQKEFKQLLNLNESLPEHLHLTHEELHRDQHFTQQAEREKEQRVKEVKEQMSWEVERSNVALKKLQDWFRDSFASVVSVEAIGTSHSVSTFHVPALVTSSLQLREGSRLSHLDEDGEGDYEAVPEYGESQAELAKDGIEAEDEMVLHSRVARSAGVKLGDRQMERLQKAAEKAEQAQAKIEKRKEEWSQLYAEKPNEDCEDPQDVEAIRVATETIGDLKLKSAKDYNVPKHLRMNPEGKREQLKVLEEKIRKEQVEVNKKIVALRDSKIHLVSQLHLQAQQIREIQQQLPAHLRRPLPPLPTILPSEIPEKRLQPSRAVLERYQFLAGQM</sequence>
<dbReference type="FunFam" id="2.130.10.10:FF:000401">
    <property type="entry name" value="Cilia- and flagella-associated protein 44"/>
    <property type="match status" value="1"/>
</dbReference>
<protein>
    <recommendedName>
        <fullName evidence="12">Cilia- and flagella-associated protein 44</fullName>
    </recommendedName>
</protein>
<evidence type="ECO:0000256" key="7">
    <source>
        <dbReference type="ARBA" id="ARBA00023069"/>
    </source>
</evidence>
<evidence type="ECO:0000256" key="5">
    <source>
        <dbReference type="ARBA" id="ARBA00022846"/>
    </source>
</evidence>
<evidence type="ECO:0000256" key="3">
    <source>
        <dbReference type="ARBA" id="ARBA00022574"/>
    </source>
</evidence>
<keyword evidence="6 14" id="KW-0175">Coiled coil</keyword>
<dbReference type="SUPFAM" id="SSF50978">
    <property type="entry name" value="WD40 repeat-like"/>
    <property type="match status" value="2"/>
</dbReference>
<evidence type="ECO:0000313" key="16">
    <source>
        <dbReference type="EMBL" id="CAG00965.1"/>
    </source>
</evidence>
<dbReference type="OrthoDB" id="1935234at2759"/>
<evidence type="ECO:0000256" key="10">
    <source>
        <dbReference type="ARBA" id="ARBA00055223"/>
    </source>
</evidence>
<keyword evidence="8" id="KW-0206">Cytoskeleton</keyword>
<dbReference type="PROSITE" id="PS50294">
    <property type="entry name" value="WD_REPEATS_REGION"/>
    <property type="match status" value="1"/>
</dbReference>
<keyword evidence="2" id="KW-0963">Cytoplasm</keyword>
<gene>
    <name evidence="16" type="ORF">GSTENG00019569001</name>
</gene>
<dbReference type="GO" id="GO:0003341">
    <property type="term" value="P:cilium movement"/>
    <property type="evidence" value="ECO:0007669"/>
    <property type="project" value="UniProtKB-ARBA"/>
</dbReference>
<dbReference type="SMART" id="SM00320">
    <property type="entry name" value="WD40"/>
    <property type="match status" value="7"/>
</dbReference>
<evidence type="ECO:0000256" key="1">
    <source>
        <dbReference type="ARBA" id="ARBA00004611"/>
    </source>
</evidence>
<dbReference type="PROSITE" id="PS00678">
    <property type="entry name" value="WD_REPEATS_1"/>
    <property type="match status" value="1"/>
</dbReference>
<keyword evidence="7" id="KW-0969">Cilium</keyword>
<dbReference type="PANTHER" id="PTHR14885">
    <property type="entry name" value="CILIA- AND FLAGELLA-ASSOCIATED PROTEIN 43-RELATED"/>
    <property type="match status" value="1"/>
</dbReference>
<evidence type="ECO:0000256" key="9">
    <source>
        <dbReference type="ARBA" id="ARBA00023273"/>
    </source>
</evidence>
<evidence type="ECO:0000256" key="2">
    <source>
        <dbReference type="ARBA" id="ARBA00022490"/>
    </source>
</evidence>
<evidence type="ECO:0000256" key="8">
    <source>
        <dbReference type="ARBA" id="ARBA00023212"/>
    </source>
</evidence>
<evidence type="ECO:0000256" key="6">
    <source>
        <dbReference type="ARBA" id="ARBA00023054"/>
    </source>
</evidence>
<feature type="compositionally biased region" description="Acidic residues" evidence="15">
    <location>
        <begin position="614"/>
        <end position="629"/>
    </location>
</feature>
<dbReference type="InterPro" id="IPR036322">
    <property type="entry name" value="WD40_repeat_dom_sf"/>
</dbReference>
<evidence type="ECO:0000256" key="15">
    <source>
        <dbReference type="SAM" id="MobiDB-lite"/>
    </source>
</evidence>
<dbReference type="GO" id="GO:0060285">
    <property type="term" value="P:cilium-dependent cell motility"/>
    <property type="evidence" value="ECO:0007669"/>
    <property type="project" value="UniProtKB-ARBA"/>
</dbReference>
<dbReference type="Gene3D" id="2.130.10.10">
    <property type="entry name" value="YVTN repeat-like/Quinoprotein amine dehydrogenase"/>
    <property type="match status" value="3"/>
</dbReference>
<keyword evidence="3 13" id="KW-0853">WD repeat</keyword>
<feature type="region of interest" description="Disordered" evidence="15">
    <location>
        <begin position="598"/>
        <end position="635"/>
    </location>
</feature>
<dbReference type="InterPro" id="IPR001680">
    <property type="entry name" value="WD40_rpt"/>
</dbReference>
<evidence type="ECO:0000256" key="4">
    <source>
        <dbReference type="ARBA" id="ARBA00022737"/>
    </source>
</evidence>
<comment type="function">
    <text evidence="10">Flagellar protein involved in sperm flagellum axoneme organization and function.</text>
</comment>
<comment type="similarity">
    <text evidence="11">Belongs to the CFAP44 family.</text>
</comment>
<accession>Q4SEG7</accession>
<reference evidence="16" key="2">
    <citation type="submission" date="2004-02" db="EMBL/GenBank/DDBJ databases">
        <authorList>
            <consortium name="Genoscope"/>
            <consortium name="Whitehead Institute Centre for Genome Research"/>
        </authorList>
    </citation>
    <scope>NUCLEOTIDE SEQUENCE</scope>
</reference>
<name>Q4SEG7_TETNG</name>
<evidence type="ECO:0000256" key="14">
    <source>
        <dbReference type="SAM" id="Coils"/>
    </source>
</evidence>
<dbReference type="KEGG" id="tng:GSTEN00019569G001"/>
<dbReference type="InterPro" id="IPR015943">
    <property type="entry name" value="WD40/YVTN_repeat-like_dom_sf"/>
</dbReference>
<evidence type="ECO:0000256" key="13">
    <source>
        <dbReference type="PROSITE-ProRule" id="PRU00221"/>
    </source>
</evidence>
<keyword evidence="4" id="KW-0677">Repeat</keyword>
<keyword evidence="5" id="KW-0282">Flagellum</keyword>
<organism evidence="16">
    <name type="scientific">Tetraodon nigroviridis</name>
    <name type="common">Spotted green pufferfish</name>
    <name type="synonym">Chelonodon nigroviridis</name>
    <dbReference type="NCBI Taxonomy" id="99883"/>
    <lineage>
        <taxon>Eukaryota</taxon>
        <taxon>Metazoa</taxon>
        <taxon>Chordata</taxon>
        <taxon>Craniata</taxon>
        <taxon>Vertebrata</taxon>
        <taxon>Euteleostomi</taxon>
        <taxon>Actinopterygii</taxon>
        <taxon>Neopterygii</taxon>
        <taxon>Teleostei</taxon>
        <taxon>Neoteleostei</taxon>
        <taxon>Acanthomorphata</taxon>
        <taxon>Eupercaria</taxon>
        <taxon>Tetraodontiformes</taxon>
        <taxon>Tetradontoidea</taxon>
        <taxon>Tetraodontidae</taxon>
        <taxon>Tetraodon</taxon>
    </lineage>
</organism>
<evidence type="ECO:0000256" key="12">
    <source>
        <dbReference type="ARBA" id="ARBA00074727"/>
    </source>
</evidence>
<keyword evidence="9" id="KW-0966">Cell projection</keyword>
<dbReference type="PROSITE" id="PS50082">
    <property type="entry name" value="WD_REPEATS_2"/>
    <property type="match status" value="1"/>
</dbReference>
<dbReference type="InterPro" id="IPR019775">
    <property type="entry name" value="WD40_repeat_CS"/>
</dbReference>
<dbReference type="Pfam" id="PF00400">
    <property type="entry name" value="WD40"/>
    <property type="match status" value="3"/>
</dbReference>
<feature type="coiled-coil region" evidence="14">
    <location>
        <begin position="805"/>
        <end position="832"/>
    </location>
</feature>
<reference evidence="16" key="1">
    <citation type="journal article" date="2004" name="Nature">
        <title>Genome duplication in the teleost fish Tetraodon nigroviridis reveals the early vertebrate proto-karyotype.</title>
        <authorList>
            <person name="Jaillon O."/>
            <person name="Aury J.-M."/>
            <person name="Brunet F."/>
            <person name="Petit J.-L."/>
            <person name="Stange-Thomann N."/>
            <person name="Mauceli E."/>
            <person name="Bouneau L."/>
            <person name="Fischer C."/>
            <person name="Ozouf-Costaz C."/>
            <person name="Bernot A."/>
            <person name="Nicaud S."/>
            <person name="Jaffe D."/>
            <person name="Fisher S."/>
            <person name="Lutfalla G."/>
            <person name="Dossat C."/>
            <person name="Segurens B."/>
            <person name="Dasilva C."/>
            <person name="Salanoubat M."/>
            <person name="Levy M."/>
            <person name="Boudet N."/>
            <person name="Castellano S."/>
            <person name="Anthouard V."/>
            <person name="Jubin C."/>
            <person name="Castelli V."/>
            <person name="Katinka M."/>
            <person name="Vacherie B."/>
            <person name="Biemont C."/>
            <person name="Skalli Z."/>
            <person name="Cattolico L."/>
            <person name="Poulain J."/>
            <person name="De Berardinis V."/>
            <person name="Cruaud C."/>
            <person name="Duprat S."/>
            <person name="Brottier P."/>
            <person name="Coutanceau J.-P."/>
            <person name="Gouzy J."/>
            <person name="Parra G."/>
            <person name="Lardier G."/>
            <person name="Chapple C."/>
            <person name="McKernan K.J."/>
            <person name="McEwan P."/>
            <person name="Bosak S."/>
            <person name="Kellis M."/>
            <person name="Volff J.-N."/>
            <person name="Guigo R."/>
            <person name="Zody M.C."/>
            <person name="Mesirov J."/>
            <person name="Lindblad-Toh K."/>
            <person name="Birren B."/>
            <person name="Nusbaum C."/>
            <person name="Kahn D."/>
            <person name="Robinson-Rechavi M."/>
            <person name="Laudet V."/>
            <person name="Schachter V."/>
            <person name="Quetier F."/>
            <person name="Saurin W."/>
            <person name="Scarpelli C."/>
            <person name="Wincker P."/>
            <person name="Lander E.S."/>
            <person name="Weissenbach J."/>
            <person name="Roest Crollius H."/>
        </authorList>
    </citation>
    <scope>NUCLEOTIDE SEQUENCE [LARGE SCALE GENOMIC DNA]</scope>
</reference>
<feature type="coiled-coil region" evidence="14">
    <location>
        <begin position="977"/>
        <end position="1011"/>
    </location>
</feature>